<keyword evidence="2" id="KW-1185">Reference proteome</keyword>
<organism evidence="1 2">
    <name type="scientific">Steinernema carpocapsae</name>
    <name type="common">Entomopathogenic nematode</name>
    <dbReference type="NCBI Taxonomy" id="34508"/>
    <lineage>
        <taxon>Eukaryota</taxon>
        <taxon>Metazoa</taxon>
        <taxon>Ecdysozoa</taxon>
        <taxon>Nematoda</taxon>
        <taxon>Chromadorea</taxon>
        <taxon>Rhabditida</taxon>
        <taxon>Tylenchina</taxon>
        <taxon>Panagrolaimomorpha</taxon>
        <taxon>Strongyloidoidea</taxon>
        <taxon>Steinernematidae</taxon>
        <taxon>Steinernema</taxon>
    </lineage>
</organism>
<protein>
    <submittedName>
        <fullName evidence="1">Uncharacterized protein</fullName>
    </submittedName>
</protein>
<gene>
    <name evidence="1" type="ORF">L596_027987</name>
</gene>
<dbReference type="Proteomes" id="UP000298663">
    <property type="component" value="Unassembled WGS sequence"/>
</dbReference>
<dbReference type="EMBL" id="AZBU02000011">
    <property type="protein sequence ID" value="TKR60794.1"/>
    <property type="molecule type" value="Genomic_DNA"/>
</dbReference>
<dbReference type="STRING" id="34508.A0A4U5LX41"/>
<reference evidence="1 2" key="1">
    <citation type="journal article" date="2015" name="Genome Biol.">
        <title>Comparative genomics of Steinernema reveals deeply conserved gene regulatory networks.</title>
        <authorList>
            <person name="Dillman A.R."/>
            <person name="Macchietto M."/>
            <person name="Porter C.F."/>
            <person name="Rogers A."/>
            <person name="Williams B."/>
            <person name="Antoshechkin I."/>
            <person name="Lee M.M."/>
            <person name="Goodwin Z."/>
            <person name="Lu X."/>
            <person name="Lewis E.E."/>
            <person name="Goodrich-Blair H."/>
            <person name="Stock S.P."/>
            <person name="Adams B.J."/>
            <person name="Sternberg P.W."/>
            <person name="Mortazavi A."/>
        </authorList>
    </citation>
    <scope>NUCLEOTIDE SEQUENCE [LARGE SCALE GENOMIC DNA]</scope>
    <source>
        <strain evidence="1 2">ALL</strain>
    </source>
</reference>
<sequence length="297" mass="33613">MIQVSCSYVLLLKIFTNFRAQGFAFYGTANLKGNADCIFFVNNGFYLSPENYSLMAVNPNDALRLVNCPKETSDALSAAVEGKWTRRSWLASGGMECLELKLKAAPGNERSKGRSLMLEILEESARNGLSVLTSLAMSISSSDRVGREFSAHHISDFYYVDAPGYAKLFCCVNLPLVRRSFGIEQDSPEWRRRGIQKLDEEGHRGQLDFWASSVLETSSRRVQTRLEGDAVGFPLRSPSFFAFHDDQSARETPERRLHRPLLGRPPEQVDQLRRFGLDERPHLDRGEERLRFVCHGV</sequence>
<evidence type="ECO:0000313" key="2">
    <source>
        <dbReference type="Proteomes" id="UP000298663"/>
    </source>
</evidence>
<evidence type="ECO:0000313" key="1">
    <source>
        <dbReference type="EMBL" id="TKR60794.1"/>
    </source>
</evidence>
<comment type="caution">
    <text evidence="1">The sequence shown here is derived from an EMBL/GenBank/DDBJ whole genome shotgun (WGS) entry which is preliminary data.</text>
</comment>
<reference evidence="1 2" key="2">
    <citation type="journal article" date="2019" name="G3 (Bethesda)">
        <title>Hybrid Assembly of the Genome of the Entomopathogenic Nematode Steinernema carpocapsae Identifies the X-Chromosome.</title>
        <authorList>
            <person name="Serra L."/>
            <person name="Macchietto M."/>
            <person name="Macias-Munoz A."/>
            <person name="McGill C.J."/>
            <person name="Rodriguez I.M."/>
            <person name="Rodriguez B."/>
            <person name="Murad R."/>
            <person name="Mortazavi A."/>
        </authorList>
    </citation>
    <scope>NUCLEOTIDE SEQUENCE [LARGE SCALE GENOMIC DNA]</scope>
    <source>
        <strain evidence="1 2">ALL</strain>
    </source>
</reference>
<proteinExistence type="predicted"/>
<name>A0A4U5LX41_STECR</name>
<dbReference type="AlphaFoldDB" id="A0A4U5LX41"/>
<accession>A0A4U5LX41</accession>